<dbReference type="OrthoDB" id="4867270at2759"/>
<evidence type="ECO:0000313" key="2">
    <source>
        <dbReference type="EMBL" id="OAA58791.1"/>
    </source>
</evidence>
<sequence>MSLEQAARDLARAVSGIDYDGAAVHRCRVAVHTGMSSASPSSLAAALQILVDRVAAARVDDADGVAFAALTAGALVETGAPAEPLAAVLPRKVPEFLVAARRFADACLADLPPPSPDDKEASEADDLPEEDQVLTEVDGRRITHRVFREHVRGRSPPWAPWLALCPRERRGFRLLVDGVVTNPDLHALLGDALAERGLAPACGARNPPALLEYIRGEAPAPDNLESVHGQFEFYEWRAAAHDWADADTDALPAAGGRHVVPVEGIPSAVLRFKDVPTLIIGPLTEERSWNKARTFGGLRSSITVTDELTEDEVASLLAEMKNMATTAASRVNGGTGQG</sequence>
<name>A0A167RP76_CORFA</name>
<evidence type="ECO:0000313" key="3">
    <source>
        <dbReference type="Proteomes" id="UP000076744"/>
    </source>
</evidence>
<keyword evidence="3" id="KW-1185">Reference proteome</keyword>
<reference evidence="2 3" key="1">
    <citation type="journal article" date="2016" name="Genome Biol. Evol.">
        <title>Divergent and convergent evolution of fungal pathogenicity.</title>
        <authorList>
            <person name="Shang Y."/>
            <person name="Xiao G."/>
            <person name="Zheng P."/>
            <person name="Cen K."/>
            <person name="Zhan S."/>
            <person name="Wang C."/>
        </authorList>
    </citation>
    <scope>NUCLEOTIDE SEQUENCE [LARGE SCALE GENOMIC DNA]</scope>
    <source>
        <strain evidence="2 3">ARSEF 2679</strain>
    </source>
</reference>
<dbReference type="GeneID" id="30022866"/>
<accession>A0A167RP76</accession>
<protein>
    <submittedName>
        <fullName evidence="2">Uncharacterized protein</fullName>
    </submittedName>
</protein>
<dbReference type="RefSeq" id="XP_018702666.1">
    <property type="nucleotide sequence ID" value="XM_018850178.1"/>
</dbReference>
<evidence type="ECO:0000256" key="1">
    <source>
        <dbReference type="SAM" id="MobiDB-lite"/>
    </source>
</evidence>
<dbReference type="EMBL" id="AZHB01000017">
    <property type="protein sequence ID" value="OAA58791.1"/>
    <property type="molecule type" value="Genomic_DNA"/>
</dbReference>
<dbReference type="AlphaFoldDB" id="A0A167RP76"/>
<gene>
    <name evidence="2" type="ORF">ISF_06574</name>
</gene>
<feature type="region of interest" description="Disordered" evidence="1">
    <location>
        <begin position="109"/>
        <end position="131"/>
    </location>
</feature>
<organism evidence="2 3">
    <name type="scientific">Cordyceps fumosorosea (strain ARSEF 2679)</name>
    <name type="common">Isaria fumosorosea</name>
    <dbReference type="NCBI Taxonomy" id="1081104"/>
    <lineage>
        <taxon>Eukaryota</taxon>
        <taxon>Fungi</taxon>
        <taxon>Dikarya</taxon>
        <taxon>Ascomycota</taxon>
        <taxon>Pezizomycotina</taxon>
        <taxon>Sordariomycetes</taxon>
        <taxon>Hypocreomycetidae</taxon>
        <taxon>Hypocreales</taxon>
        <taxon>Cordycipitaceae</taxon>
        <taxon>Cordyceps</taxon>
    </lineage>
</organism>
<comment type="caution">
    <text evidence="2">The sequence shown here is derived from an EMBL/GenBank/DDBJ whole genome shotgun (WGS) entry which is preliminary data.</text>
</comment>
<proteinExistence type="predicted"/>
<dbReference type="Proteomes" id="UP000076744">
    <property type="component" value="Unassembled WGS sequence"/>
</dbReference>